<sequence>MSAAQNVTLVVPRASSGLDPSQPTIAITPKPSNILSNHIVIRVDRFGFSANNVTYQALGEAPNFRYFEFHDAPETDTISPKQYGMIPVWGFGTVVDSTAKAIRVGERVYGYFAPARYVVVGVHPGSVNGYSFLVPRPHLPADRRPYNQVIRCAGDPLYDASPVKEDLTMLYRPLFWTSFWCEDWLFHGFSEHYRGATNFLISSASAKTAFALAYCIKRRVANDPKARGLAGKVKVVGLTSSKNVGFTKGLGLYDSVLEYGTFRESGEVDVKGEGKWVYLDVSGNDELNQKVYQHFVQAQAEEKLVSAVMLGLTTLSPSASAQAESVNLMKLPEGTSSTPGTSKKEDTLELETFFTVEWLAHRRANSLTVPQIAEMQAEAWAALMRDGQSWVRLERLYGAEKVKVEYKRIGKQGLGPEVGQIWSLWDSEEQLETKNEIRKANLRKFTLTFSNFIIMSYDNNNTNNFDNQNYNDNDQFGGNTGGRRGGQRGARADNFDDPMQHPTFKETDSNANFNNQGNNWSSDRDNTSTGRSGQGFQGQDDQGFQQRQSGLGNAGGYGGDTQDVNVPGAGPAGGFGSTTGAGAGAGGNQWDDDDNTTGGNAYSGGTSGAGAGAGFGGQGGAGGRGGRNQDWDDSGDQYGSSGQGAGGNTGRSGGKPSFGDKLKGNLEKATGKVAGRQDMVERGQERKTGDSYGTDY</sequence>
<feature type="compositionally biased region" description="Basic and acidic residues" evidence="1">
    <location>
        <begin position="658"/>
        <end position="670"/>
    </location>
</feature>
<feature type="compositionally biased region" description="Low complexity" evidence="1">
    <location>
        <begin position="465"/>
        <end position="477"/>
    </location>
</feature>
<dbReference type="Proteomes" id="UP000292702">
    <property type="component" value="Unassembled WGS sequence"/>
</dbReference>
<feature type="compositionally biased region" description="Gly residues" evidence="1">
    <location>
        <begin position="601"/>
        <end position="626"/>
    </location>
</feature>
<dbReference type="EMBL" id="RWJN01000254">
    <property type="protein sequence ID" value="TCD64133.1"/>
    <property type="molecule type" value="Genomic_DNA"/>
</dbReference>
<feature type="compositionally biased region" description="Gly residues" evidence="1">
    <location>
        <begin position="570"/>
        <end position="587"/>
    </location>
</feature>
<evidence type="ECO:0000256" key="1">
    <source>
        <dbReference type="SAM" id="MobiDB-lite"/>
    </source>
</evidence>
<dbReference type="AlphaFoldDB" id="A0A4R0RBT2"/>
<protein>
    <submittedName>
        <fullName evidence="2">Uncharacterized protein</fullName>
    </submittedName>
</protein>
<keyword evidence="3" id="KW-1185">Reference proteome</keyword>
<dbReference type="OrthoDB" id="192702at2759"/>
<proteinExistence type="predicted"/>
<reference evidence="2 3" key="1">
    <citation type="submission" date="2018-11" db="EMBL/GenBank/DDBJ databases">
        <title>Genome assembly of Steccherinum ochraceum LE-BIN_3174, the white-rot fungus of the Steccherinaceae family (The Residual Polyporoid clade, Polyporales, Basidiomycota).</title>
        <authorList>
            <person name="Fedorova T.V."/>
            <person name="Glazunova O.A."/>
            <person name="Landesman E.O."/>
            <person name="Moiseenko K.V."/>
            <person name="Psurtseva N.V."/>
            <person name="Savinova O.S."/>
            <person name="Shakhova N.V."/>
            <person name="Tyazhelova T.V."/>
            <person name="Vasina D.V."/>
        </authorList>
    </citation>
    <scope>NUCLEOTIDE SEQUENCE [LARGE SCALE GENOMIC DNA]</scope>
    <source>
        <strain evidence="2 3">LE-BIN_3174</strain>
    </source>
</reference>
<feature type="compositionally biased region" description="Gly residues" evidence="1">
    <location>
        <begin position="641"/>
        <end position="653"/>
    </location>
</feature>
<comment type="caution">
    <text evidence="2">The sequence shown here is derived from an EMBL/GenBank/DDBJ whole genome shotgun (WGS) entry which is preliminary data.</text>
</comment>
<organism evidence="2 3">
    <name type="scientific">Steccherinum ochraceum</name>
    <dbReference type="NCBI Taxonomy" id="92696"/>
    <lineage>
        <taxon>Eukaryota</taxon>
        <taxon>Fungi</taxon>
        <taxon>Dikarya</taxon>
        <taxon>Basidiomycota</taxon>
        <taxon>Agaricomycotina</taxon>
        <taxon>Agaricomycetes</taxon>
        <taxon>Polyporales</taxon>
        <taxon>Steccherinaceae</taxon>
        <taxon>Steccherinum</taxon>
    </lineage>
</organism>
<feature type="region of interest" description="Disordered" evidence="1">
    <location>
        <begin position="465"/>
        <end position="696"/>
    </location>
</feature>
<feature type="compositionally biased region" description="Polar residues" evidence="1">
    <location>
        <begin position="509"/>
        <end position="521"/>
    </location>
</feature>
<dbReference type="Pfam" id="PF11017">
    <property type="entry name" value="DUF2855"/>
    <property type="match status" value="1"/>
</dbReference>
<name>A0A4R0RBT2_9APHY</name>
<feature type="compositionally biased region" description="Basic and acidic residues" evidence="1">
    <location>
        <begin position="678"/>
        <end position="689"/>
    </location>
</feature>
<evidence type="ECO:0000313" key="2">
    <source>
        <dbReference type="EMBL" id="TCD64133.1"/>
    </source>
</evidence>
<gene>
    <name evidence="2" type="ORF">EIP91_004514</name>
</gene>
<feature type="compositionally biased region" description="Gly residues" evidence="1">
    <location>
        <begin position="478"/>
        <end position="488"/>
    </location>
</feature>
<evidence type="ECO:0000313" key="3">
    <source>
        <dbReference type="Proteomes" id="UP000292702"/>
    </source>
</evidence>
<accession>A0A4R0RBT2</accession>
<dbReference type="InterPro" id="IPR021276">
    <property type="entry name" value="DUF2855"/>
</dbReference>
<feature type="compositionally biased region" description="Low complexity" evidence="1">
    <location>
        <begin position="537"/>
        <end position="550"/>
    </location>
</feature>